<protein>
    <submittedName>
        <fullName evidence="1">Uncharacterized protein</fullName>
    </submittedName>
</protein>
<comment type="caution">
    <text evidence="1">The sequence shown here is derived from an EMBL/GenBank/DDBJ whole genome shotgun (WGS) entry which is preliminary data.</text>
</comment>
<gene>
    <name evidence="1" type="ORF">LCGC14_2639730</name>
</gene>
<feature type="non-terminal residue" evidence="1">
    <location>
        <position position="1"/>
    </location>
</feature>
<proteinExistence type="predicted"/>
<evidence type="ECO:0000313" key="1">
    <source>
        <dbReference type="EMBL" id="KKK98743.1"/>
    </source>
</evidence>
<dbReference type="EMBL" id="LAZR01045492">
    <property type="protein sequence ID" value="KKK98743.1"/>
    <property type="molecule type" value="Genomic_DNA"/>
</dbReference>
<dbReference type="AlphaFoldDB" id="A0A0F8ZY13"/>
<reference evidence="1" key="1">
    <citation type="journal article" date="2015" name="Nature">
        <title>Complex archaea that bridge the gap between prokaryotes and eukaryotes.</title>
        <authorList>
            <person name="Spang A."/>
            <person name="Saw J.H."/>
            <person name="Jorgensen S.L."/>
            <person name="Zaremba-Niedzwiedzka K."/>
            <person name="Martijn J."/>
            <person name="Lind A.E."/>
            <person name="van Eijk R."/>
            <person name="Schleper C."/>
            <person name="Guy L."/>
            <person name="Ettema T.J."/>
        </authorList>
    </citation>
    <scope>NUCLEOTIDE SEQUENCE</scope>
</reference>
<sequence>STIILAGALLFDILEQRSLTIEEAKLVICKNLIEKPPCIENSCQKNSCKMKVCEYVKKFINENKGKIFYEIYYEPKDDNYEQIRECWGIFSKIPHIFIAHF</sequence>
<accession>A0A0F8ZY13</accession>
<organism evidence="1">
    <name type="scientific">marine sediment metagenome</name>
    <dbReference type="NCBI Taxonomy" id="412755"/>
    <lineage>
        <taxon>unclassified sequences</taxon>
        <taxon>metagenomes</taxon>
        <taxon>ecological metagenomes</taxon>
    </lineage>
</organism>
<name>A0A0F8ZY13_9ZZZZ</name>